<feature type="compositionally biased region" description="Acidic residues" evidence="1">
    <location>
        <begin position="37"/>
        <end position="46"/>
    </location>
</feature>
<dbReference type="InterPro" id="IPR019632">
    <property type="entry name" value="DUF2497"/>
</dbReference>
<keyword evidence="3" id="KW-1185">Reference proteome</keyword>
<dbReference type="RefSeq" id="WP_110030672.1">
    <property type="nucleotide sequence ID" value="NZ_QGTR01000001.1"/>
</dbReference>
<dbReference type="Proteomes" id="UP000246352">
    <property type="component" value="Unassembled WGS sequence"/>
</dbReference>
<dbReference type="Pfam" id="PF10691">
    <property type="entry name" value="DUF2497"/>
    <property type="match status" value="1"/>
</dbReference>
<sequence>MAQAGAQREPSMEEILASIRRIIESNEPAEQPLADDHGDEDLDAAADADVGHLSHASLADVAARVRAEGAGNGNADAQQDVAELMRLALVADDVDSPQPRPEAAGPAPEQAAPSADDRHSRVVNTQGSSPFAPRQAYPAEPDPVATRAEPAASRPEPAMPVETGQAVPHAGGQLISMDAGAKVAASFDHLSATLAASSTRSFDEIAEELLKPMLQNWLDDNLPTLVERLVREEIERVSRGTRR</sequence>
<dbReference type="EMBL" id="QGTR01000001">
    <property type="protein sequence ID" value="PWW04214.1"/>
    <property type="molecule type" value="Genomic_DNA"/>
</dbReference>
<evidence type="ECO:0000313" key="3">
    <source>
        <dbReference type="Proteomes" id="UP000246352"/>
    </source>
</evidence>
<reference evidence="2 3" key="1">
    <citation type="submission" date="2018-05" db="EMBL/GenBank/DDBJ databases">
        <title>Genomic Encyclopedia of Type Strains, Phase IV (KMG-IV): sequencing the most valuable type-strain genomes for metagenomic binning, comparative biology and taxonomic classification.</title>
        <authorList>
            <person name="Goeker M."/>
        </authorList>
    </citation>
    <scope>NUCLEOTIDE SEQUENCE [LARGE SCALE GENOMIC DNA]</scope>
    <source>
        <strain evidence="2 3">DSM 16791</strain>
    </source>
</reference>
<comment type="caution">
    <text evidence="2">The sequence shown here is derived from an EMBL/GenBank/DDBJ whole genome shotgun (WGS) entry which is preliminary data.</text>
</comment>
<feature type="compositionally biased region" description="Low complexity" evidence="1">
    <location>
        <begin position="147"/>
        <end position="160"/>
    </location>
</feature>
<evidence type="ECO:0000313" key="2">
    <source>
        <dbReference type="EMBL" id="PWW04214.1"/>
    </source>
</evidence>
<feature type="region of interest" description="Disordered" evidence="1">
    <location>
        <begin position="92"/>
        <end position="164"/>
    </location>
</feature>
<proteinExistence type="predicted"/>
<accession>A0A317PU66</accession>
<name>A0A317PU66_9HYPH</name>
<evidence type="ECO:0008006" key="4">
    <source>
        <dbReference type="Google" id="ProtNLM"/>
    </source>
</evidence>
<dbReference type="AlphaFoldDB" id="A0A317PU66"/>
<organism evidence="2 3">
    <name type="scientific">Hoeflea marina</name>
    <dbReference type="NCBI Taxonomy" id="274592"/>
    <lineage>
        <taxon>Bacteria</taxon>
        <taxon>Pseudomonadati</taxon>
        <taxon>Pseudomonadota</taxon>
        <taxon>Alphaproteobacteria</taxon>
        <taxon>Hyphomicrobiales</taxon>
        <taxon>Rhizobiaceae</taxon>
        <taxon>Hoeflea</taxon>
    </lineage>
</organism>
<feature type="compositionally biased region" description="Low complexity" evidence="1">
    <location>
        <begin position="101"/>
        <end position="114"/>
    </location>
</feature>
<gene>
    <name evidence="2" type="ORF">DFR52_101906</name>
</gene>
<evidence type="ECO:0000256" key="1">
    <source>
        <dbReference type="SAM" id="MobiDB-lite"/>
    </source>
</evidence>
<dbReference type="OrthoDB" id="7189469at2"/>
<feature type="region of interest" description="Disordered" evidence="1">
    <location>
        <begin position="22"/>
        <end position="49"/>
    </location>
</feature>
<protein>
    <recommendedName>
        <fullName evidence="4">Cell pole-organizing protein PopZ</fullName>
    </recommendedName>
</protein>